<feature type="region of interest" description="Disordered" evidence="4">
    <location>
        <begin position="1"/>
        <end position="20"/>
    </location>
</feature>
<dbReference type="InterPro" id="IPR006311">
    <property type="entry name" value="TAT_signal"/>
</dbReference>
<evidence type="ECO:0000256" key="1">
    <source>
        <dbReference type="ARBA" id="ARBA00008520"/>
    </source>
</evidence>
<dbReference type="RefSeq" id="WP_179750347.1">
    <property type="nucleotide sequence ID" value="NZ_JACCBU010000001.1"/>
</dbReference>
<dbReference type="InterPro" id="IPR006061">
    <property type="entry name" value="SBP_1_CS"/>
</dbReference>
<reference evidence="5 6" key="1">
    <citation type="submission" date="2020-07" db="EMBL/GenBank/DDBJ databases">
        <title>Sequencing the genomes of 1000 actinobacteria strains.</title>
        <authorList>
            <person name="Klenk H.-P."/>
        </authorList>
    </citation>
    <scope>NUCLEOTIDE SEQUENCE [LARGE SCALE GENOMIC DNA]</scope>
    <source>
        <strain evidence="5 6">DSM 22083</strain>
    </source>
</reference>
<gene>
    <name evidence="5" type="ORF">BKA15_002026</name>
</gene>
<dbReference type="Proteomes" id="UP000569914">
    <property type="component" value="Unassembled WGS sequence"/>
</dbReference>
<sequence length="465" mass="50619">MSRSPLAGSGHTPGRMPPISRRRALGLAGALGAAGLGAPWLAGCSGGGAGGDAGPAELTFWLPGGEDGYLELHQKLAQDYGGAHPGTTVEVTRLTGNQNFNEVLLARIAGGNPPSATIIWDPPVSFGARGALIALDDLMASSQNSAADQWPESVLASCRFEDKTYGLPFTAGSYGVFYNQEWFEEKGIPSDRASFPSTLIELRELSAEFTRWKGDVLERAGFMIPFDAVRLPIWSGLNGGRIYDAANRRYEIDSEQNIELFEFFLSWLDEEYQGDINKVNESWTSLGDAPPIFQQQRLAMIDDGTWMMGSFYSVEAEFERWEVAPFPVGPSGSTPVSGYWPNWLAIPQASNDSDAAFGYLDYLAVTGAQAQFEIFPDLPTNAKIDPAIVPKALVERRGEKFAKDAVAFFRQQLEVAVPMWESPVHTYASDQLARAIERISTKTGTPAQELADAQRNCQAELDKVG</sequence>
<comment type="similarity">
    <text evidence="1">Belongs to the bacterial solute-binding protein 1 family.</text>
</comment>
<evidence type="ECO:0000256" key="3">
    <source>
        <dbReference type="ARBA" id="ARBA00022729"/>
    </source>
</evidence>
<proteinExistence type="inferred from homology"/>
<dbReference type="PANTHER" id="PTHR43649">
    <property type="entry name" value="ARABINOSE-BINDING PROTEIN-RELATED"/>
    <property type="match status" value="1"/>
</dbReference>
<evidence type="ECO:0000256" key="4">
    <source>
        <dbReference type="SAM" id="MobiDB-lite"/>
    </source>
</evidence>
<dbReference type="Gene3D" id="3.40.190.10">
    <property type="entry name" value="Periplasmic binding protein-like II"/>
    <property type="match status" value="1"/>
</dbReference>
<dbReference type="InterPro" id="IPR006059">
    <property type="entry name" value="SBP"/>
</dbReference>
<protein>
    <submittedName>
        <fullName evidence="5">ABC-type glycerol-3-phosphate transport system substrate-binding protein</fullName>
    </submittedName>
</protein>
<keyword evidence="3" id="KW-0732">Signal</keyword>
<dbReference type="PROSITE" id="PS01037">
    <property type="entry name" value="SBP_BACTERIAL_1"/>
    <property type="match status" value="1"/>
</dbReference>
<dbReference type="InterPro" id="IPR050490">
    <property type="entry name" value="Bact_solute-bd_prot1"/>
</dbReference>
<dbReference type="GO" id="GO:0055085">
    <property type="term" value="P:transmembrane transport"/>
    <property type="evidence" value="ECO:0007669"/>
    <property type="project" value="InterPro"/>
</dbReference>
<dbReference type="PANTHER" id="PTHR43649:SF12">
    <property type="entry name" value="DIACETYLCHITOBIOSE BINDING PROTEIN DASA"/>
    <property type="match status" value="1"/>
</dbReference>
<keyword evidence="6" id="KW-1185">Reference proteome</keyword>
<dbReference type="Pfam" id="PF01547">
    <property type="entry name" value="SBP_bac_1"/>
    <property type="match status" value="1"/>
</dbReference>
<dbReference type="AlphaFoldDB" id="A0A7Y9LAH5"/>
<organism evidence="5 6">
    <name type="scientific">Microlunatus parietis</name>
    <dbReference type="NCBI Taxonomy" id="682979"/>
    <lineage>
        <taxon>Bacteria</taxon>
        <taxon>Bacillati</taxon>
        <taxon>Actinomycetota</taxon>
        <taxon>Actinomycetes</taxon>
        <taxon>Propionibacteriales</taxon>
        <taxon>Propionibacteriaceae</taxon>
        <taxon>Microlunatus</taxon>
    </lineage>
</organism>
<dbReference type="PROSITE" id="PS51318">
    <property type="entry name" value="TAT"/>
    <property type="match status" value="1"/>
</dbReference>
<comment type="caution">
    <text evidence="5">The sequence shown here is derived from an EMBL/GenBank/DDBJ whole genome shotgun (WGS) entry which is preliminary data.</text>
</comment>
<keyword evidence="2" id="KW-0813">Transport</keyword>
<accession>A0A7Y9LAH5</accession>
<name>A0A7Y9LAH5_9ACTN</name>
<evidence type="ECO:0000313" key="5">
    <source>
        <dbReference type="EMBL" id="NYE70697.1"/>
    </source>
</evidence>
<evidence type="ECO:0000256" key="2">
    <source>
        <dbReference type="ARBA" id="ARBA00022448"/>
    </source>
</evidence>
<dbReference type="SUPFAM" id="SSF53850">
    <property type="entry name" value="Periplasmic binding protein-like II"/>
    <property type="match status" value="1"/>
</dbReference>
<dbReference type="EMBL" id="JACCBU010000001">
    <property type="protein sequence ID" value="NYE70697.1"/>
    <property type="molecule type" value="Genomic_DNA"/>
</dbReference>
<evidence type="ECO:0000313" key="6">
    <source>
        <dbReference type="Proteomes" id="UP000569914"/>
    </source>
</evidence>